<dbReference type="Pfam" id="PF01498">
    <property type="entry name" value="HTH_Tnp_Tc3_2"/>
    <property type="match status" value="1"/>
</dbReference>
<feature type="domain" description="Tc1-like transposase DDE" evidence="4">
    <location>
        <begin position="225"/>
        <end position="290"/>
    </location>
</feature>
<dbReference type="GO" id="GO:0005634">
    <property type="term" value="C:nucleus"/>
    <property type="evidence" value="ECO:0007669"/>
    <property type="project" value="UniProtKB-SubCell"/>
</dbReference>
<dbReference type="OrthoDB" id="6417450at2759"/>
<dbReference type="PANTHER" id="PTHR23022">
    <property type="entry name" value="TRANSPOSABLE ELEMENT-RELATED"/>
    <property type="match status" value="1"/>
</dbReference>
<dbReference type="InterPro" id="IPR013249">
    <property type="entry name" value="RNA_pol_sigma70_r4_t2"/>
</dbReference>
<dbReference type="Proteomes" id="UP000499080">
    <property type="component" value="Unassembled WGS sequence"/>
</dbReference>
<dbReference type="EMBL" id="BGPR01098250">
    <property type="protein sequence ID" value="GBM48430.1"/>
    <property type="molecule type" value="Genomic_DNA"/>
</dbReference>
<dbReference type="Pfam" id="PF13358">
    <property type="entry name" value="DDE_3"/>
    <property type="match status" value="1"/>
</dbReference>
<dbReference type="Gene3D" id="1.10.10.10">
    <property type="entry name" value="Winged helix-like DNA-binding domain superfamily/Winged helix DNA-binding domain"/>
    <property type="match status" value="1"/>
</dbReference>
<name>A0A4Y2G3Z5_ARAVE</name>
<proteinExistence type="predicted"/>
<feature type="domain" description="Transposase Tc1-like" evidence="2">
    <location>
        <begin position="58"/>
        <end position="126"/>
    </location>
</feature>
<dbReference type="GO" id="GO:0006313">
    <property type="term" value="P:DNA transposition"/>
    <property type="evidence" value="ECO:0007669"/>
    <property type="project" value="InterPro"/>
</dbReference>
<evidence type="ECO:0000259" key="2">
    <source>
        <dbReference type="Pfam" id="PF01498"/>
    </source>
</evidence>
<reference evidence="5 6" key="1">
    <citation type="journal article" date="2019" name="Sci. Rep.">
        <title>Orb-weaving spider Araneus ventricosus genome elucidates the spidroin gene catalogue.</title>
        <authorList>
            <person name="Kono N."/>
            <person name="Nakamura H."/>
            <person name="Ohtoshi R."/>
            <person name="Moran D.A.P."/>
            <person name="Shinohara A."/>
            <person name="Yoshida Y."/>
            <person name="Fujiwara M."/>
            <person name="Mori M."/>
            <person name="Tomita M."/>
            <person name="Arakawa K."/>
        </authorList>
    </citation>
    <scope>NUCLEOTIDE SEQUENCE [LARGE SCALE GENOMIC DNA]</scope>
</reference>
<dbReference type="Gene3D" id="3.30.420.10">
    <property type="entry name" value="Ribonuclease H-like superfamily/Ribonuclease H"/>
    <property type="match status" value="1"/>
</dbReference>
<dbReference type="InterPro" id="IPR036397">
    <property type="entry name" value="RNaseH_sf"/>
</dbReference>
<comment type="caution">
    <text evidence="5">The sequence shown here is derived from an EMBL/GenBank/DDBJ whole genome shotgun (WGS) entry which is preliminary data.</text>
</comment>
<gene>
    <name evidence="5" type="primary">TCB2_123</name>
    <name evidence="5" type="ORF">AVEN_247839_1</name>
</gene>
<evidence type="ECO:0000313" key="6">
    <source>
        <dbReference type="Proteomes" id="UP000499080"/>
    </source>
</evidence>
<organism evidence="5 6">
    <name type="scientific">Araneus ventricosus</name>
    <name type="common">Orbweaver spider</name>
    <name type="synonym">Epeira ventricosa</name>
    <dbReference type="NCBI Taxonomy" id="182803"/>
    <lineage>
        <taxon>Eukaryota</taxon>
        <taxon>Metazoa</taxon>
        <taxon>Ecdysozoa</taxon>
        <taxon>Arthropoda</taxon>
        <taxon>Chelicerata</taxon>
        <taxon>Arachnida</taxon>
        <taxon>Araneae</taxon>
        <taxon>Araneomorphae</taxon>
        <taxon>Entelegynae</taxon>
        <taxon>Araneoidea</taxon>
        <taxon>Araneidae</taxon>
        <taxon>Araneus</taxon>
    </lineage>
</organism>
<dbReference type="InterPro" id="IPR036388">
    <property type="entry name" value="WH-like_DNA-bd_sf"/>
</dbReference>
<dbReference type="GO" id="GO:0015074">
    <property type="term" value="P:DNA integration"/>
    <property type="evidence" value="ECO:0007669"/>
    <property type="project" value="InterPro"/>
</dbReference>
<sequence length="341" mass="40059">MDYRHAIFRLHEEEHLSERAIARQLGLSPSTVHYWVVRHGESATTKSGRPRVTDGQTDRTLYEASVKDPFLTAVDLRQELTLGCSVHTVRNRLKESGLKCRTPARKPFLTQYHRQRRYAFAQSRLHWSTDEWHRGVFSDEKIFRSSSRGALRVYRPVRGSDRYDERYLVHSSNPGDTSTPRFTICVWMAFGGLGKIRKLHRIEQPTLNAEYYTTRILPSIESRVCEDDEIELQRLVFMQDLSSIHTSRLSKRWLQEHNVPTMEDWPPKGPDMNPVENVWAELVRRVELQRRQTGVQNPNQLWEDILQAFLELPDEYFKSLIKSMRKRVGTVARKHGGWTKY</sequence>
<accession>A0A4Y2G3Z5</accession>
<dbReference type="InterPro" id="IPR009057">
    <property type="entry name" value="Homeodomain-like_sf"/>
</dbReference>
<dbReference type="GO" id="GO:0016987">
    <property type="term" value="F:sigma factor activity"/>
    <property type="evidence" value="ECO:0007669"/>
    <property type="project" value="InterPro"/>
</dbReference>
<dbReference type="InterPro" id="IPR038717">
    <property type="entry name" value="Tc1-like_DDE_dom"/>
</dbReference>
<comment type="subcellular location">
    <subcellularLocation>
        <location evidence="1">Nucleus</location>
    </subcellularLocation>
</comment>
<evidence type="ECO:0000313" key="5">
    <source>
        <dbReference type="EMBL" id="GBM48430.1"/>
    </source>
</evidence>
<dbReference type="GO" id="GO:0006352">
    <property type="term" value="P:DNA-templated transcription initiation"/>
    <property type="evidence" value="ECO:0007669"/>
    <property type="project" value="InterPro"/>
</dbReference>
<dbReference type="InterPro" id="IPR002492">
    <property type="entry name" value="Transposase_Tc1-like"/>
</dbReference>
<evidence type="ECO:0000256" key="1">
    <source>
        <dbReference type="ARBA" id="ARBA00004123"/>
    </source>
</evidence>
<evidence type="ECO:0000259" key="4">
    <source>
        <dbReference type="Pfam" id="PF13358"/>
    </source>
</evidence>
<dbReference type="Pfam" id="PF08281">
    <property type="entry name" value="Sigma70_r4_2"/>
    <property type="match status" value="1"/>
</dbReference>
<evidence type="ECO:0000259" key="3">
    <source>
        <dbReference type="Pfam" id="PF08281"/>
    </source>
</evidence>
<dbReference type="InterPro" id="IPR052338">
    <property type="entry name" value="Transposase_5"/>
</dbReference>
<dbReference type="AlphaFoldDB" id="A0A4Y2G3Z5"/>
<dbReference type="PANTHER" id="PTHR23022:SF134">
    <property type="entry name" value="TRANSPOSABLE ELEMENT TC1 TRANSPOSASE"/>
    <property type="match status" value="1"/>
</dbReference>
<keyword evidence="6" id="KW-1185">Reference proteome</keyword>
<protein>
    <submittedName>
        <fullName evidence="5">Transposable element Tcb2 transposase</fullName>
    </submittedName>
</protein>
<dbReference type="SUPFAM" id="SSF46689">
    <property type="entry name" value="Homeodomain-like"/>
    <property type="match status" value="1"/>
</dbReference>
<dbReference type="GO" id="GO:0003677">
    <property type="term" value="F:DNA binding"/>
    <property type="evidence" value="ECO:0007669"/>
    <property type="project" value="InterPro"/>
</dbReference>
<feature type="domain" description="RNA polymerase sigma factor 70 region 4 type 2" evidence="3">
    <location>
        <begin position="5"/>
        <end position="38"/>
    </location>
</feature>